<dbReference type="AlphaFoldDB" id="K2RH67"/>
<feature type="compositionally biased region" description="Polar residues" evidence="1">
    <location>
        <begin position="1"/>
        <end position="20"/>
    </location>
</feature>
<comment type="caution">
    <text evidence="3">The sequence shown here is derived from an EMBL/GenBank/DDBJ whole genome shotgun (WGS) entry which is preliminary data.</text>
</comment>
<dbReference type="Pfam" id="PF06985">
    <property type="entry name" value="HET"/>
    <property type="match status" value="1"/>
</dbReference>
<dbReference type="InParanoid" id="K2RH67"/>
<dbReference type="EMBL" id="AHHD01000035">
    <property type="protein sequence ID" value="EKG21901.1"/>
    <property type="molecule type" value="Genomic_DNA"/>
</dbReference>
<reference evidence="3 4" key="1">
    <citation type="journal article" date="2012" name="BMC Genomics">
        <title>Tools to kill: Genome of one of the most destructive plant pathogenic fungi Macrophomina phaseolina.</title>
        <authorList>
            <person name="Islam M.S."/>
            <person name="Haque M.S."/>
            <person name="Islam M.M."/>
            <person name="Emdad E.M."/>
            <person name="Halim A."/>
            <person name="Hossen Q.M.M."/>
            <person name="Hossain M.Z."/>
            <person name="Ahmed B."/>
            <person name="Rahim S."/>
            <person name="Rahman M.S."/>
            <person name="Alam M.M."/>
            <person name="Hou S."/>
            <person name="Wan X."/>
            <person name="Saito J.A."/>
            <person name="Alam M."/>
        </authorList>
    </citation>
    <scope>NUCLEOTIDE SEQUENCE [LARGE SCALE GENOMIC DNA]</scope>
    <source>
        <strain evidence="3 4">MS6</strain>
    </source>
</reference>
<feature type="domain" description="Heterokaryon incompatibility" evidence="2">
    <location>
        <begin position="98"/>
        <end position="233"/>
    </location>
</feature>
<dbReference type="OrthoDB" id="5386682at2759"/>
<feature type="region of interest" description="Disordered" evidence="1">
    <location>
        <begin position="1"/>
        <end position="38"/>
    </location>
</feature>
<dbReference type="Pfam" id="PF26639">
    <property type="entry name" value="Het-6_barrel"/>
    <property type="match status" value="1"/>
</dbReference>
<name>K2RH67_MACPH</name>
<evidence type="ECO:0000256" key="1">
    <source>
        <dbReference type="SAM" id="MobiDB-lite"/>
    </source>
</evidence>
<dbReference type="InterPro" id="IPR052895">
    <property type="entry name" value="HetReg/Transcr_Mod"/>
</dbReference>
<dbReference type="InterPro" id="IPR010730">
    <property type="entry name" value="HET"/>
</dbReference>
<evidence type="ECO:0000313" key="3">
    <source>
        <dbReference type="EMBL" id="EKG21901.1"/>
    </source>
</evidence>
<organism evidence="3 4">
    <name type="scientific">Macrophomina phaseolina (strain MS6)</name>
    <name type="common">Charcoal rot fungus</name>
    <dbReference type="NCBI Taxonomy" id="1126212"/>
    <lineage>
        <taxon>Eukaryota</taxon>
        <taxon>Fungi</taxon>
        <taxon>Dikarya</taxon>
        <taxon>Ascomycota</taxon>
        <taxon>Pezizomycotina</taxon>
        <taxon>Dothideomycetes</taxon>
        <taxon>Dothideomycetes incertae sedis</taxon>
        <taxon>Botryosphaeriales</taxon>
        <taxon>Botryosphaeriaceae</taxon>
        <taxon>Macrophomina</taxon>
    </lineage>
</organism>
<protein>
    <submittedName>
        <fullName evidence="3">Heterokaryon incompatibility</fullName>
    </submittedName>
</protein>
<dbReference type="STRING" id="1126212.K2RH67"/>
<dbReference type="HOGENOM" id="CLU_004184_7_2_1"/>
<accession>K2RH67</accession>
<evidence type="ECO:0000259" key="2">
    <source>
        <dbReference type="Pfam" id="PF06985"/>
    </source>
</evidence>
<dbReference type="PANTHER" id="PTHR24148">
    <property type="entry name" value="ANKYRIN REPEAT DOMAIN-CONTAINING PROTEIN 39 HOMOLOG-RELATED"/>
    <property type="match status" value="1"/>
</dbReference>
<sequence>MSPETRQQMSDPASQTSFQPNGPPRETKRSTDFTHPPHVVPQEQQYQSQFWIMPHDFFEYSPLKGPKEIRVLRINPGIGDAALDCELYHTDIDSNWEYSALSYAWGDGNATAEVICNGKRLRITASLHGALQRIRSTNYAVQVWADAICINQQDVAERGHQVRLMRSIYKKAKSVLIWLGPDDQQTASAVFAAAKKIFLKDMISIPPPEDDIWVGFALLFGRPWFWRLWCLQEITLASSAQIMWGPESIAWECLGFAAAWIRTVGYQILRNVPLQGVHNAYLMYALSLSSDKHDPVSFLHLLTLTRQFRVSDLRDRVFALLGLPTIDANPDEGILFVDPDYTKSTEEVYAILAKKMVVSSQGLRTLSAVQHGLEVQENLPSWVPQWDRLFTYTLAQAGKSLKNHAASATLPVSIPRIHNSLLAVDGLDFDTVTSTSDVLPDSLDPSTPISFEYIQTIWATMAAPLSNYPAGAKDLYTAFCWTITAGKDWYGMLVEHELEHLADFAAFQERHFAGAPLPDAATRRRVMPFGIPEMARQQLLGMPSDRFYHTIARFTTPDVTQPARSGPDADRFVTALSYACRWRRFFVTRRGFMGIGPPCMREGDVVSILSGGIVPFLLRPRGEYYKLVGEAYIYGIMNGEACEQPLRENLQVGTFSLS</sequence>
<proteinExistence type="predicted"/>
<dbReference type="eggNOG" id="ENOG502S2V9">
    <property type="taxonomic scope" value="Eukaryota"/>
</dbReference>
<evidence type="ECO:0000313" key="4">
    <source>
        <dbReference type="Proteomes" id="UP000007129"/>
    </source>
</evidence>
<dbReference type="PANTHER" id="PTHR24148:SF64">
    <property type="entry name" value="HETEROKARYON INCOMPATIBILITY DOMAIN-CONTAINING PROTEIN"/>
    <property type="match status" value="1"/>
</dbReference>
<gene>
    <name evidence="3" type="ORF">MPH_00821</name>
</gene>
<dbReference type="VEuPathDB" id="FungiDB:MPH_00821"/>
<dbReference type="Proteomes" id="UP000007129">
    <property type="component" value="Unassembled WGS sequence"/>
</dbReference>